<dbReference type="InterPro" id="IPR036625">
    <property type="entry name" value="E3-bd_dom_sf"/>
</dbReference>
<dbReference type="PROSITE" id="PS00189">
    <property type="entry name" value="LIPOYL"/>
    <property type="match status" value="1"/>
</dbReference>
<evidence type="ECO:0000256" key="4">
    <source>
        <dbReference type="ARBA" id="ARBA00022823"/>
    </source>
</evidence>
<dbReference type="FunFam" id="3.30.559.10:FF:000007">
    <property type="entry name" value="Dihydrolipoamide acetyltransferase component of pyruvate dehydrogenase complex"/>
    <property type="match status" value="1"/>
</dbReference>
<dbReference type="AlphaFoldDB" id="A0A6B0YS53"/>
<dbReference type="EMBL" id="VXRG01000026">
    <property type="protein sequence ID" value="MXY92288.1"/>
    <property type="molecule type" value="Genomic_DNA"/>
</dbReference>
<dbReference type="InterPro" id="IPR001078">
    <property type="entry name" value="2-oxoacid_DH_actylTfrase"/>
</dbReference>
<dbReference type="CDD" id="cd06849">
    <property type="entry name" value="lipoyl_domain"/>
    <property type="match status" value="1"/>
</dbReference>
<dbReference type="InterPro" id="IPR000089">
    <property type="entry name" value="Biotin_lipoyl"/>
</dbReference>
<dbReference type="SUPFAM" id="SSF51230">
    <property type="entry name" value="Single hybrid motif"/>
    <property type="match status" value="1"/>
</dbReference>
<dbReference type="GO" id="GO:0005737">
    <property type="term" value="C:cytoplasm"/>
    <property type="evidence" value="ECO:0007669"/>
    <property type="project" value="TreeGrafter"/>
</dbReference>
<dbReference type="Gene3D" id="3.30.559.10">
    <property type="entry name" value="Chloramphenicol acetyltransferase-like domain"/>
    <property type="match status" value="1"/>
</dbReference>
<keyword evidence="3 6" id="KW-0808">Transferase</keyword>
<dbReference type="PANTHER" id="PTHR43178">
    <property type="entry name" value="DIHYDROLIPOAMIDE ACETYLTRANSFERASE COMPONENT OF PYRUVATE DEHYDROGENASE COMPLEX"/>
    <property type="match status" value="1"/>
</dbReference>
<comment type="caution">
    <text evidence="10">The sequence shown here is derived from an EMBL/GenBank/DDBJ whole genome shotgun (WGS) entry which is preliminary data.</text>
</comment>
<gene>
    <name evidence="10" type="ORF">F4Y42_02445</name>
</gene>
<dbReference type="Gene3D" id="4.10.320.10">
    <property type="entry name" value="E3-binding domain"/>
    <property type="match status" value="2"/>
</dbReference>
<dbReference type="PANTHER" id="PTHR43178:SF5">
    <property type="entry name" value="LIPOAMIDE ACYLTRANSFERASE COMPONENT OF BRANCHED-CHAIN ALPHA-KETO ACID DEHYDROGENASE COMPLEX, MITOCHONDRIAL"/>
    <property type="match status" value="1"/>
</dbReference>
<dbReference type="SUPFAM" id="SSF47005">
    <property type="entry name" value="Peripheral subunit-binding domain of 2-oxo acid dehydrogenase complex"/>
    <property type="match status" value="2"/>
</dbReference>
<accession>A0A6B0YS53</accession>
<feature type="domain" description="Peripheral subunit-binding (PSBD)" evidence="9">
    <location>
        <begin position="133"/>
        <end position="170"/>
    </location>
</feature>
<name>A0A6B0YS53_9CHLR</name>
<dbReference type="InterPro" id="IPR003016">
    <property type="entry name" value="2-oxoA_DH_lipoyl-BS"/>
</dbReference>
<dbReference type="PROSITE" id="PS50968">
    <property type="entry name" value="BIOTINYL_LIPOYL"/>
    <property type="match status" value="1"/>
</dbReference>
<evidence type="ECO:0000259" key="8">
    <source>
        <dbReference type="PROSITE" id="PS50968"/>
    </source>
</evidence>
<dbReference type="GO" id="GO:0031405">
    <property type="term" value="F:lipoic acid binding"/>
    <property type="evidence" value="ECO:0007669"/>
    <property type="project" value="TreeGrafter"/>
</dbReference>
<evidence type="ECO:0000256" key="1">
    <source>
        <dbReference type="ARBA" id="ARBA00001938"/>
    </source>
</evidence>
<organism evidence="10">
    <name type="scientific">Caldilineaceae bacterium SB0664_bin_27</name>
    <dbReference type="NCBI Taxonomy" id="2605260"/>
    <lineage>
        <taxon>Bacteria</taxon>
        <taxon>Bacillati</taxon>
        <taxon>Chloroflexota</taxon>
        <taxon>Caldilineae</taxon>
        <taxon>Caldilineales</taxon>
        <taxon>Caldilineaceae</taxon>
    </lineage>
</organism>
<dbReference type="EC" id="2.3.1.-" evidence="6"/>
<dbReference type="SUPFAM" id="SSF52777">
    <property type="entry name" value="CoA-dependent acyltransferases"/>
    <property type="match status" value="1"/>
</dbReference>
<evidence type="ECO:0000313" key="10">
    <source>
        <dbReference type="EMBL" id="MXY92288.1"/>
    </source>
</evidence>
<evidence type="ECO:0000256" key="5">
    <source>
        <dbReference type="ARBA" id="ARBA00023315"/>
    </source>
</evidence>
<protein>
    <recommendedName>
        <fullName evidence="6">Dihydrolipoamide acetyltransferase component of pyruvate dehydrogenase complex</fullName>
        <ecNumber evidence="6">2.3.1.-</ecNumber>
    </recommendedName>
</protein>
<proteinExistence type="inferred from homology"/>
<keyword evidence="4 6" id="KW-0450">Lipoyl</keyword>
<sequence>MAYEVTMPRLGWTMEEGVFGEWLKQDGDEVKAGDLLFTVEGDKATQEVEVFESGILRLPSGAPAPGDVIPVGALLAYIVQAGESLPEESNLPAQLEGREEQTSASSPTDPSGPAVRKTPATQAVVADGRREPAISPRARRVAGELGVNWTQLTGSGRTGRIVERDVRAAAERIVEPVGVDMSPVARRMAAEADISLEELTAIRPAGRIQREDVEAAIASRRQGALAGEAPSQIESHSRIRQITAQRMAESAHTTAPVTLTTEADATELVALRQQLKSSYARRRLAVPSYNDIYLKLTAAALQEHPTLNASWSDDGLILHGGIHIGFAVETDKGLLAPVLRDVPAKSLRAIAGETAGLIEGAHQERLGHDAMQGGTFTITNLGMFGIDAFTPIINLPQAAILGIGRIVCKPAVHEGEVVPRQMVALSLTFDHRVVDGAPAARFLNTVREYVSEPVLWLTS</sequence>
<dbReference type="InterPro" id="IPR050743">
    <property type="entry name" value="2-oxoacid_DH_E2_comp"/>
</dbReference>
<feature type="domain" description="Peripheral subunit-binding (PSBD)" evidence="9">
    <location>
        <begin position="180"/>
        <end position="217"/>
    </location>
</feature>
<dbReference type="Pfam" id="PF00198">
    <property type="entry name" value="2-oxoacid_dh"/>
    <property type="match status" value="1"/>
</dbReference>
<dbReference type="InterPro" id="IPR011053">
    <property type="entry name" value="Single_hybrid_motif"/>
</dbReference>
<evidence type="ECO:0000256" key="7">
    <source>
        <dbReference type="SAM" id="MobiDB-lite"/>
    </source>
</evidence>
<keyword evidence="5 6" id="KW-0012">Acyltransferase</keyword>
<comment type="cofactor">
    <cofactor evidence="1 6">
        <name>(R)-lipoate</name>
        <dbReference type="ChEBI" id="CHEBI:83088"/>
    </cofactor>
</comment>
<evidence type="ECO:0000256" key="3">
    <source>
        <dbReference type="ARBA" id="ARBA00022679"/>
    </source>
</evidence>
<feature type="region of interest" description="Disordered" evidence="7">
    <location>
        <begin position="88"/>
        <end position="130"/>
    </location>
</feature>
<dbReference type="Pfam" id="PF00364">
    <property type="entry name" value="Biotin_lipoyl"/>
    <property type="match status" value="1"/>
</dbReference>
<feature type="domain" description="Lipoyl-binding" evidence="8">
    <location>
        <begin position="2"/>
        <end position="79"/>
    </location>
</feature>
<dbReference type="InterPro" id="IPR023213">
    <property type="entry name" value="CAT-like_dom_sf"/>
</dbReference>
<dbReference type="GO" id="GO:0016407">
    <property type="term" value="F:acetyltransferase activity"/>
    <property type="evidence" value="ECO:0007669"/>
    <property type="project" value="TreeGrafter"/>
</dbReference>
<evidence type="ECO:0000259" key="9">
    <source>
        <dbReference type="PROSITE" id="PS51826"/>
    </source>
</evidence>
<evidence type="ECO:0000256" key="2">
    <source>
        <dbReference type="ARBA" id="ARBA00007317"/>
    </source>
</evidence>
<dbReference type="Pfam" id="PF02817">
    <property type="entry name" value="E3_binding"/>
    <property type="match status" value="2"/>
</dbReference>
<dbReference type="InterPro" id="IPR004167">
    <property type="entry name" value="PSBD"/>
</dbReference>
<dbReference type="PROSITE" id="PS51826">
    <property type="entry name" value="PSBD"/>
    <property type="match status" value="2"/>
</dbReference>
<dbReference type="Gene3D" id="2.40.50.100">
    <property type="match status" value="1"/>
</dbReference>
<reference evidence="10" key="1">
    <citation type="submission" date="2019-09" db="EMBL/GenBank/DDBJ databases">
        <title>Characterisation of the sponge microbiome using genome-centric metagenomics.</title>
        <authorList>
            <person name="Engelberts J.P."/>
            <person name="Robbins S.J."/>
            <person name="De Goeij J.M."/>
            <person name="Aranda M."/>
            <person name="Bell S.C."/>
            <person name="Webster N.S."/>
        </authorList>
    </citation>
    <scope>NUCLEOTIDE SEQUENCE</scope>
    <source>
        <strain evidence="10">SB0664_bin_27</strain>
    </source>
</reference>
<comment type="similarity">
    <text evidence="2 6">Belongs to the 2-oxoacid dehydrogenase family.</text>
</comment>
<evidence type="ECO:0000256" key="6">
    <source>
        <dbReference type="RuleBase" id="RU003423"/>
    </source>
</evidence>